<dbReference type="EMBL" id="CAUEEQ010026591">
    <property type="protein sequence ID" value="CAJ0947348.1"/>
    <property type="molecule type" value="Genomic_DNA"/>
</dbReference>
<keyword evidence="1" id="KW-1133">Transmembrane helix</keyword>
<organism evidence="2 3">
    <name type="scientific">Ranitomeya imitator</name>
    <name type="common">mimic poison frog</name>
    <dbReference type="NCBI Taxonomy" id="111125"/>
    <lineage>
        <taxon>Eukaryota</taxon>
        <taxon>Metazoa</taxon>
        <taxon>Chordata</taxon>
        <taxon>Craniata</taxon>
        <taxon>Vertebrata</taxon>
        <taxon>Euteleostomi</taxon>
        <taxon>Amphibia</taxon>
        <taxon>Batrachia</taxon>
        <taxon>Anura</taxon>
        <taxon>Neobatrachia</taxon>
        <taxon>Hyloidea</taxon>
        <taxon>Dendrobatidae</taxon>
        <taxon>Dendrobatinae</taxon>
        <taxon>Ranitomeya</taxon>
    </lineage>
</organism>
<dbReference type="PANTHER" id="PTHR30034:SF3">
    <property type="entry name" value="FLAGELLAR MOTOR SWITCH PROTEIN FLIM"/>
    <property type="match status" value="1"/>
</dbReference>
<name>A0ABN9LPM0_9NEOB</name>
<dbReference type="PANTHER" id="PTHR30034">
    <property type="entry name" value="FLAGELLAR MOTOR SWITCH PROTEIN FLIM"/>
    <property type="match status" value="1"/>
</dbReference>
<proteinExistence type="predicted"/>
<dbReference type="Pfam" id="PF02154">
    <property type="entry name" value="FliM"/>
    <property type="match status" value="2"/>
</dbReference>
<feature type="transmembrane region" description="Helical" evidence="1">
    <location>
        <begin position="82"/>
        <end position="102"/>
    </location>
</feature>
<comment type="caution">
    <text evidence="2">The sequence shown here is derived from an EMBL/GenBank/DDBJ whole genome shotgun (WGS) entry which is preliminary data.</text>
</comment>
<keyword evidence="1" id="KW-0472">Membrane</keyword>
<evidence type="ECO:0008006" key="4">
    <source>
        <dbReference type="Google" id="ProtNLM"/>
    </source>
</evidence>
<reference evidence="2" key="1">
    <citation type="submission" date="2023-07" db="EMBL/GenBank/DDBJ databases">
        <authorList>
            <person name="Stuckert A."/>
        </authorList>
    </citation>
    <scope>NUCLEOTIDE SEQUENCE</scope>
</reference>
<gene>
    <name evidence="2" type="ORF">RIMI_LOCUS11642702</name>
</gene>
<dbReference type="Proteomes" id="UP001176940">
    <property type="component" value="Unassembled WGS sequence"/>
</dbReference>
<accession>A0ABN9LPM0</accession>
<evidence type="ECO:0000256" key="1">
    <source>
        <dbReference type="SAM" id="Phobius"/>
    </source>
</evidence>
<keyword evidence="3" id="KW-1185">Reference proteome</keyword>
<evidence type="ECO:0000313" key="2">
    <source>
        <dbReference type="EMBL" id="CAJ0947348.1"/>
    </source>
</evidence>
<dbReference type="InterPro" id="IPR001689">
    <property type="entry name" value="Flag_FliM"/>
</dbReference>
<protein>
    <recommendedName>
        <fullName evidence="4">ABC transmembrane type-1 domain-containing protein</fullName>
    </recommendedName>
</protein>
<keyword evidence="1" id="KW-0812">Transmembrane</keyword>
<sequence length="160" mass="18876">MRYCMIVMKTPASALRGEQAKSIIRPYDPNTQRRVIRERLQALEIINERFARRFRMGLFNLLRRTPLILMSMLFVSSLTMNLLSWFLLPWITSLVAMAAFQLKLRVENSRRQSNELINRMLNLAVSAYGDAWKAIYPLEIEYIRSEMQIKFTNITAITER</sequence>
<evidence type="ECO:0000313" key="3">
    <source>
        <dbReference type="Proteomes" id="UP001176940"/>
    </source>
</evidence>